<dbReference type="SUPFAM" id="SSF55282">
    <property type="entry name" value="RL5-like"/>
    <property type="match status" value="1"/>
</dbReference>
<evidence type="ECO:0000256" key="1">
    <source>
        <dbReference type="ARBA" id="ARBA00008553"/>
    </source>
</evidence>
<gene>
    <name evidence="7" type="ORF">UW92_C0023G0011</name>
</gene>
<dbReference type="InterPro" id="IPR031309">
    <property type="entry name" value="Ribosomal_uL5_C"/>
</dbReference>
<dbReference type="GO" id="GO:0005840">
    <property type="term" value="C:ribosome"/>
    <property type="evidence" value="ECO:0007669"/>
    <property type="project" value="UniProtKB-KW"/>
</dbReference>
<sequence>MQEVWCDDIIKIMKKKNSLEKIVISAGIGKFAERSQFKDKVLPEIQKDIARITGQKPAVRQARKAISNFKTRVGDPIGLQVTLRGHRMQDFFTRINRVVLPRVKDFRGIDVKNVDHGGSLNIGFREQYVFPEIDMDRSTISFGLQVTIVPIVKERARAIDFYREEGVPLKK</sequence>
<accession>A0A0G1L4J5</accession>
<evidence type="ECO:0000256" key="2">
    <source>
        <dbReference type="ARBA" id="ARBA00022980"/>
    </source>
</evidence>
<evidence type="ECO:0000313" key="7">
    <source>
        <dbReference type="EMBL" id="KKT90886.1"/>
    </source>
</evidence>
<dbReference type="GO" id="GO:0003735">
    <property type="term" value="F:structural constituent of ribosome"/>
    <property type="evidence" value="ECO:0007669"/>
    <property type="project" value="InterPro"/>
</dbReference>
<comment type="caution">
    <text evidence="7">The sequence shown here is derived from an EMBL/GenBank/DDBJ whole genome shotgun (WGS) entry which is preliminary data.</text>
</comment>
<keyword evidence="3" id="KW-0687">Ribonucleoprotein</keyword>
<dbReference type="EMBL" id="LCKF01000023">
    <property type="protein sequence ID" value="KKT90886.1"/>
    <property type="molecule type" value="Genomic_DNA"/>
</dbReference>
<reference evidence="7 8" key="1">
    <citation type="journal article" date="2015" name="Nature">
        <title>rRNA introns, odd ribosomes, and small enigmatic genomes across a large radiation of phyla.</title>
        <authorList>
            <person name="Brown C.T."/>
            <person name="Hug L.A."/>
            <person name="Thomas B.C."/>
            <person name="Sharon I."/>
            <person name="Castelle C.J."/>
            <person name="Singh A."/>
            <person name="Wilkins M.J."/>
            <person name="Williams K.H."/>
            <person name="Banfield J.F."/>
        </authorList>
    </citation>
    <scope>NUCLEOTIDE SEQUENCE [LARGE SCALE GENOMIC DNA]</scope>
</reference>
<dbReference type="AlphaFoldDB" id="A0A0G1L4J5"/>
<organism evidence="7 8">
    <name type="scientific">Candidatus Jorgensenbacteria bacterium GW2011_GWA2_45_13</name>
    <dbReference type="NCBI Taxonomy" id="1618662"/>
    <lineage>
        <taxon>Bacteria</taxon>
        <taxon>Candidatus Joergenseniibacteriota</taxon>
    </lineage>
</organism>
<dbReference type="Proteomes" id="UP000033966">
    <property type="component" value="Unassembled WGS sequence"/>
</dbReference>
<dbReference type="Gene3D" id="3.30.1440.10">
    <property type="match status" value="1"/>
</dbReference>
<feature type="domain" description="Large ribosomal subunit protein uL5 N-terminal" evidence="5">
    <location>
        <begin position="18"/>
        <end position="72"/>
    </location>
</feature>
<proteinExistence type="inferred from homology"/>
<dbReference type="GO" id="GO:1990904">
    <property type="term" value="C:ribonucleoprotein complex"/>
    <property type="evidence" value="ECO:0007669"/>
    <property type="project" value="UniProtKB-KW"/>
</dbReference>
<dbReference type="InterPro" id="IPR002132">
    <property type="entry name" value="Ribosomal_uL5"/>
</dbReference>
<evidence type="ECO:0000259" key="5">
    <source>
        <dbReference type="Pfam" id="PF00281"/>
    </source>
</evidence>
<name>A0A0G1L4J5_9BACT</name>
<dbReference type="GO" id="GO:0006412">
    <property type="term" value="P:translation"/>
    <property type="evidence" value="ECO:0007669"/>
    <property type="project" value="InterPro"/>
</dbReference>
<keyword evidence="2 7" id="KW-0689">Ribosomal protein</keyword>
<evidence type="ECO:0000259" key="6">
    <source>
        <dbReference type="Pfam" id="PF00673"/>
    </source>
</evidence>
<dbReference type="InterPro" id="IPR022803">
    <property type="entry name" value="Ribosomal_uL5_dom_sf"/>
</dbReference>
<dbReference type="Pfam" id="PF00673">
    <property type="entry name" value="Ribosomal_L5_C"/>
    <property type="match status" value="1"/>
</dbReference>
<dbReference type="Pfam" id="PF00281">
    <property type="entry name" value="Ribosomal_L5"/>
    <property type="match status" value="1"/>
</dbReference>
<evidence type="ECO:0000256" key="4">
    <source>
        <dbReference type="ARBA" id="ARBA00035461"/>
    </source>
</evidence>
<evidence type="ECO:0000313" key="8">
    <source>
        <dbReference type="Proteomes" id="UP000033966"/>
    </source>
</evidence>
<dbReference type="InterPro" id="IPR031310">
    <property type="entry name" value="Ribosomal_uL5_N"/>
</dbReference>
<protein>
    <recommendedName>
        <fullName evidence="4">50S ribosomal protein L5</fullName>
    </recommendedName>
</protein>
<dbReference type="PANTHER" id="PTHR11994">
    <property type="entry name" value="60S RIBOSOMAL PROTEIN L11-RELATED"/>
    <property type="match status" value="1"/>
</dbReference>
<dbReference type="PATRIC" id="fig|1618662.3.peg.466"/>
<feature type="domain" description="Large ribosomal subunit protein uL5 C-terminal" evidence="6">
    <location>
        <begin position="76"/>
        <end position="168"/>
    </location>
</feature>
<comment type="similarity">
    <text evidence="1">Belongs to the universal ribosomal protein uL5 family.</text>
</comment>
<evidence type="ECO:0000256" key="3">
    <source>
        <dbReference type="ARBA" id="ARBA00023274"/>
    </source>
</evidence>